<dbReference type="SUPFAM" id="SSF51735">
    <property type="entry name" value="NAD(P)-binding Rossmann-fold domains"/>
    <property type="match status" value="1"/>
</dbReference>
<dbReference type="Pfam" id="PF13607">
    <property type="entry name" value="Succ_CoA_lig"/>
    <property type="match status" value="1"/>
</dbReference>
<dbReference type="InterPro" id="IPR013815">
    <property type="entry name" value="ATP_grasp_subdomain_1"/>
</dbReference>
<dbReference type="PANTHER" id="PTHR42793:SF1">
    <property type="entry name" value="PEPTIDYL-LYSINE N-ACETYLTRANSFERASE PATZ"/>
    <property type="match status" value="1"/>
</dbReference>
<dbReference type="AlphaFoldDB" id="A0A0B5E143"/>
<reference evidence="3 4" key="1">
    <citation type="journal article" date="2014" name="Int. J. Syst. Evol. Microbiol.">
        <title>Celeribacter indicus sp. nov., a polycyclic aromatic hydrocarbon-degrading bacterium from deep-sea sediment and reclassification of Huaishuia halophila as Celeribacter halophilus comb. nov.</title>
        <authorList>
            <person name="Lai Q."/>
            <person name="Cao J."/>
            <person name="Yuan J."/>
            <person name="Li F."/>
            <person name="Shao Z."/>
        </authorList>
    </citation>
    <scope>NUCLEOTIDE SEQUENCE [LARGE SCALE GENOMIC DNA]</scope>
    <source>
        <strain evidence="3">P73</strain>
    </source>
</reference>
<evidence type="ECO:0000256" key="1">
    <source>
        <dbReference type="ARBA" id="ARBA00022532"/>
    </source>
</evidence>
<gene>
    <name evidence="3" type="ORF">P73_2011</name>
</gene>
<name>A0A0B5E143_9RHOB</name>
<dbReference type="Proteomes" id="UP000031521">
    <property type="component" value="Chromosome"/>
</dbReference>
<dbReference type="HOGENOM" id="CLU_007415_3_1_5"/>
<dbReference type="Gene3D" id="3.40.50.261">
    <property type="entry name" value="Succinyl-CoA synthetase domains"/>
    <property type="match status" value="2"/>
</dbReference>
<feature type="domain" description="CoA-binding" evidence="2">
    <location>
        <begin position="10"/>
        <end position="105"/>
    </location>
</feature>
<evidence type="ECO:0000313" key="3">
    <source>
        <dbReference type="EMBL" id="AJE46726.1"/>
    </source>
</evidence>
<accession>A0A0B5E143</accession>
<dbReference type="InterPro" id="IPR036291">
    <property type="entry name" value="NAD(P)-bd_dom_sf"/>
</dbReference>
<dbReference type="Gene3D" id="3.40.50.720">
    <property type="entry name" value="NAD(P)-binding Rossmann-like Domain"/>
    <property type="match status" value="1"/>
</dbReference>
<dbReference type="Pfam" id="PF13549">
    <property type="entry name" value="ATP-grasp_5"/>
    <property type="match status" value="1"/>
</dbReference>
<dbReference type="Pfam" id="PF13380">
    <property type="entry name" value="CoA_binding_2"/>
    <property type="match status" value="1"/>
</dbReference>
<dbReference type="InterPro" id="IPR032875">
    <property type="entry name" value="Succ_CoA_lig_flav_dom"/>
</dbReference>
<dbReference type="SMART" id="SM00881">
    <property type="entry name" value="CoA_binding"/>
    <property type="match status" value="1"/>
</dbReference>
<organism evidence="3 4">
    <name type="scientific">Celeribacter indicus</name>
    <dbReference type="NCBI Taxonomy" id="1208324"/>
    <lineage>
        <taxon>Bacteria</taxon>
        <taxon>Pseudomonadati</taxon>
        <taxon>Pseudomonadota</taxon>
        <taxon>Alphaproteobacteria</taxon>
        <taxon>Rhodobacterales</taxon>
        <taxon>Roseobacteraceae</taxon>
        <taxon>Celeribacter</taxon>
    </lineage>
</organism>
<dbReference type="Gene3D" id="3.30.1490.20">
    <property type="entry name" value="ATP-grasp fold, A domain"/>
    <property type="match status" value="1"/>
</dbReference>
<proteinExistence type="predicted"/>
<protein>
    <submittedName>
        <fullName evidence="3">CoA-binding protein</fullName>
    </submittedName>
</protein>
<dbReference type="RefSeq" id="WP_043869477.1">
    <property type="nucleotide sequence ID" value="NZ_CP004393.1"/>
</dbReference>
<dbReference type="EMBL" id="CP004393">
    <property type="protein sequence ID" value="AJE46726.1"/>
    <property type="molecule type" value="Genomic_DNA"/>
</dbReference>
<dbReference type="GO" id="GO:0006099">
    <property type="term" value="P:tricarboxylic acid cycle"/>
    <property type="evidence" value="ECO:0007669"/>
    <property type="project" value="UniProtKB-KW"/>
</dbReference>
<dbReference type="InterPro" id="IPR016102">
    <property type="entry name" value="Succinyl-CoA_synth-like"/>
</dbReference>
<evidence type="ECO:0000259" key="2">
    <source>
        <dbReference type="SMART" id="SM00881"/>
    </source>
</evidence>
<dbReference type="PANTHER" id="PTHR42793">
    <property type="entry name" value="COA BINDING DOMAIN CONTAINING PROTEIN"/>
    <property type="match status" value="1"/>
</dbReference>
<dbReference type="SUPFAM" id="SSF56059">
    <property type="entry name" value="Glutathione synthetase ATP-binding domain-like"/>
    <property type="match status" value="1"/>
</dbReference>
<sequence>MPEQSDFDRLFHPKSVAIIGASAKRGTARNRLLLVMQKHGYEGRIYPVSRSADEIEGLKAYATLDALPETPDVALIITPAETVPEIIADCGRNGVPSAIVFSSGFEETESGKELARQVAEAAREHNVRVLGTNCQGLWSVAEKAMLTFGSAPFALDRISHAPIAVISQSGALGGAIGNTLQRNLIGCSYVVSVGNETSTDLLDCLAYVIEQDDVRVVGLYLEGLNDASRIVGIAQRARERGIQIVALKTGKSEIGRQATASHTGKIATAHVVYAGVLDQAGVLLVDNIAEMVRALEVFAFLPAPRNSGSPQGGVSIMSTSGGAASMLADHSDEFDVPLSVFSQETVDVLDRILPDYGHKHNPVDLTGQVRTVATLLEDTLAAVSSDPHTEALVVQFASSGTRDVEEKEDAFASAARAAGVPAIVSLVNETVSHEMNARYREAGILISSDTSETMKLLAWLYRKREWDARPARKVGEGLAPTPIRDDWRSIMDLLDGCGIAPAKWAILSPADDVAQALGGMSFPVAVKVLPSDAEHKTEMGVVKINVRAPEEVATLAGDFRARLGKPEAGILVQEMVGGDGTEVVLSCLRNEEFGPVLSIGFGGIAVELFRDVTFLSLPATPEEIVGALQKLKLWTVLNGFRGAPKRDIGALVEAAVKLGERFVASEETEELEINPVFVLPEGQGLVAVDALVRSRG</sequence>
<dbReference type="OrthoDB" id="9807426at2"/>
<dbReference type="Gene3D" id="3.30.470.20">
    <property type="entry name" value="ATP-grasp fold, B domain"/>
    <property type="match status" value="1"/>
</dbReference>
<dbReference type="STRING" id="1208324.P73_2011"/>
<dbReference type="SUPFAM" id="SSF52210">
    <property type="entry name" value="Succinyl-CoA synthetase domains"/>
    <property type="match status" value="2"/>
</dbReference>
<evidence type="ECO:0000313" key="4">
    <source>
        <dbReference type="Proteomes" id="UP000031521"/>
    </source>
</evidence>
<dbReference type="KEGG" id="cid:P73_2011"/>
<keyword evidence="4" id="KW-1185">Reference proteome</keyword>
<dbReference type="GO" id="GO:0005524">
    <property type="term" value="F:ATP binding"/>
    <property type="evidence" value="ECO:0007669"/>
    <property type="project" value="InterPro"/>
</dbReference>
<keyword evidence="1" id="KW-0816">Tricarboxylic acid cycle</keyword>
<dbReference type="InterPro" id="IPR003781">
    <property type="entry name" value="CoA-bd"/>
</dbReference>